<dbReference type="KEGG" id="lki:LKI_00890"/>
<proteinExistence type="predicted"/>
<evidence type="ECO:0000313" key="1">
    <source>
        <dbReference type="EMBL" id="ADG39721.1"/>
    </source>
</evidence>
<dbReference type="Proteomes" id="UP000002362">
    <property type="component" value="Chromosome"/>
</dbReference>
<organism evidence="1 2">
    <name type="scientific">Leuconostoc kimchii (strain IMSNU 11154 / KCTC 2386 / IH25)</name>
    <dbReference type="NCBI Taxonomy" id="762051"/>
    <lineage>
        <taxon>Bacteria</taxon>
        <taxon>Bacillati</taxon>
        <taxon>Bacillota</taxon>
        <taxon>Bacilli</taxon>
        <taxon>Lactobacillales</taxon>
        <taxon>Lactobacillaceae</taxon>
        <taxon>Leuconostoc</taxon>
    </lineage>
</organism>
<accession>D5T0C2</accession>
<reference evidence="1 2" key="1">
    <citation type="journal article" date="2010" name="J. Bacteriol.">
        <title>Complete genome sequence analysis of Leuconostoc kimchii IMSNU 11154.</title>
        <authorList>
            <person name="Oh H.M."/>
            <person name="Cho Y.J."/>
            <person name="Kim B.K."/>
            <person name="Roe J.H."/>
            <person name="Kang S.O."/>
            <person name="Nahm B.H."/>
            <person name="Jeong G."/>
            <person name="Han H.U."/>
            <person name="Chun J."/>
        </authorList>
    </citation>
    <scope>NUCLEOTIDE SEQUENCE [LARGE SCALE GENOMIC DNA]</scope>
    <source>
        <strain evidence="2">IMSNU 11154 / KCTC 2386 / IH25</strain>
    </source>
</reference>
<dbReference type="EMBL" id="CP001758">
    <property type="protein sequence ID" value="ADG39721.1"/>
    <property type="molecule type" value="Genomic_DNA"/>
</dbReference>
<dbReference type="HOGENOM" id="CLU_3119405_0_0_9"/>
<evidence type="ECO:0000313" key="2">
    <source>
        <dbReference type="Proteomes" id="UP000002362"/>
    </source>
</evidence>
<dbReference type="AlphaFoldDB" id="D5T0C2"/>
<protein>
    <submittedName>
        <fullName evidence="1">Uncharacterized protein</fullName>
    </submittedName>
</protein>
<dbReference type="PATRIC" id="fig|762051.18.peg.181"/>
<name>D5T0C2_LEUKI</name>
<sequence>MLLQLLGASGHAKPEASALREVDLNVYLPTKGKRYHIKNWKNRLITLKWS</sequence>
<gene>
    <name evidence="1" type="ordered locus">LKI_00890</name>
</gene>